<evidence type="ECO:0000313" key="2">
    <source>
        <dbReference type="EMBL" id="HIU27121.1"/>
    </source>
</evidence>
<feature type="non-terminal residue" evidence="2">
    <location>
        <position position="227"/>
    </location>
</feature>
<keyword evidence="1" id="KW-0812">Transmembrane</keyword>
<dbReference type="Proteomes" id="UP000824091">
    <property type="component" value="Unassembled WGS sequence"/>
</dbReference>
<protein>
    <submittedName>
        <fullName evidence="2">Uncharacterized protein</fullName>
    </submittedName>
</protein>
<dbReference type="AlphaFoldDB" id="A0A9D1I2E9"/>
<organism evidence="2 3">
    <name type="scientific">Candidatus Fimisoma avicola</name>
    <dbReference type="NCBI Taxonomy" id="2840826"/>
    <lineage>
        <taxon>Bacteria</taxon>
        <taxon>Bacillati</taxon>
        <taxon>Bacillota</taxon>
        <taxon>Clostridia</taxon>
        <taxon>Eubacteriales</taxon>
        <taxon>Candidatus Fimisoma</taxon>
    </lineage>
</organism>
<evidence type="ECO:0000256" key="1">
    <source>
        <dbReference type="SAM" id="Phobius"/>
    </source>
</evidence>
<feature type="transmembrane region" description="Helical" evidence="1">
    <location>
        <begin position="29"/>
        <end position="47"/>
    </location>
</feature>
<accession>A0A9D1I2E9</accession>
<name>A0A9D1I2E9_9FIRM</name>
<feature type="transmembrane region" description="Helical" evidence="1">
    <location>
        <begin position="198"/>
        <end position="219"/>
    </location>
</feature>
<reference evidence="2" key="1">
    <citation type="submission" date="2020-10" db="EMBL/GenBank/DDBJ databases">
        <authorList>
            <person name="Gilroy R."/>
        </authorList>
    </citation>
    <scope>NUCLEOTIDE SEQUENCE</scope>
    <source>
        <strain evidence="2">11300</strain>
    </source>
</reference>
<comment type="caution">
    <text evidence="2">The sequence shown here is derived from an EMBL/GenBank/DDBJ whole genome shotgun (WGS) entry which is preliminary data.</text>
</comment>
<reference evidence="2" key="2">
    <citation type="journal article" date="2021" name="PeerJ">
        <title>Extensive microbial diversity within the chicken gut microbiome revealed by metagenomics and culture.</title>
        <authorList>
            <person name="Gilroy R."/>
            <person name="Ravi A."/>
            <person name="Getino M."/>
            <person name="Pursley I."/>
            <person name="Horton D.L."/>
            <person name="Alikhan N.F."/>
            <person name="Baker D."/>
            <person name="Gharbi K."/>
            <person name="Hall N."/>
            <person name="Watson M."/>
            <person name="Adriaenssens E.M."/>
            <person name="Foster-Nyarko E."/>
            <person name="Jarju S."/>
            <person name="Secka A."/>
            <person name="Antonio M."/>
            <person name="Oren A."/>
            <person name="Chaudhuri R.R."/>
            <person name="La Ragione R."/>
            <person name="Hildebrand F."/>
            <person name="Pallen M.J."/>
        </authorList>
    </citation>
    <scope>NUCLEOTIDE SEQUENCE</scope>
    <source>
        <strain evidence="2">11300</strain>
    </source>
</reference>
<sequence>MKKELRGFSRIFSFTFKQHVKSKGYKSSTIMIGLLCLLLPAIIMIAVESLSGNDPAPVTGSQQEQAAAADLSQINHIYTVDLSDDRLADFSGLPAMLSQGAGIEIDVTDYGRDLDEAAKAAEGTDDTLLIVTKQQGREYTMNIVIPEGSTISEETAHGFDSVLMAYADMLSVANGGTASYYGSEEVEGGGDSQDSMEMMISIFLSFIIVMVLYFFVLAYGQGVANSV</sequence>
<gene>
    <name evidence="2" type="ORF">IAD16_01910</name>
</gene>
<keyword evidence="1" id="KW-0472">Membrane</keyword>
<proteinExistence type="predicted"/>
<evidence type="ECO:0000313" key="3">
    <source>
        <dbReference type="Proteomes" id="UP000824091"/>
    </source>
</evidence>
<dbReference type="EMBL" id="DVMO01000031">
    <property type="protein sequence ID" value="HIU27121.1"/>
    <property type="molecule type" value="Genomic_DNA"/>
</dbReference>
<keyword evidence="1" id="KW-1133">Transmembrane helix</keyword>